<protein>
    <submittedName>
        <fullName evidence="1">Uncharacterized protein</fullName>
    </submittedName>
</protein>
<proteinExistence type="predicted"/>
<dbReference type="RefSeq" id="WP_195004993.1">
    <property type="nucleotide sequence ID" value="NZ_JADLQN010000010.1"/>
</dbReference>
<reference evidence="1 2" key="1">
    <citation type="submission" date="2020-10" db="EMBL/GenBank/DDBJ databases">
        <title>Identification of Nocardia species via Next-generation sequencing and recognition of intraspecies genetic diversity.</title>
        <authorList>
            <person name="Li P."/>
            <person name="Li P."/>
            <person name="Lu B."/>
        </authorList>
    </citation>
    <scope>NUCLEOTIDE SEQUENCE [LARGE SCALE GENOMIC DNA]</scope>
    <source>
        <strain evidence="1 2">BJ06-0143</strain>
    </source>
</reference>
<comment type="caution">
    <text evidence="1">The sequence shown here is derived from an EMBL/GenBank/DDBJ whole genome shotgun (WGS) entry which is preliminary data.</text>
</comment>
<keyword evidence="2" id="KW-1185">Reference proteome</keyword>
<name>A0ABS0DM76_9NOCA</name>
<evidence type="ECO:0000313" key="2">
    <source>
        <dbReference type="Proteomes" id="UP000707731"/>
    </source>
</evidence>
<sequence>MTAPPAPVYLARVEELIRALPAGAEFVNADMHARMRAAGWPDLSEPRLFGPFLLGLQKAGVISKVGLRATTARSHGGVATVWRRAEEGEE</sequence>
<organism evidence="1 2">
    <name type="scientific">Nocardia higoensis</name>
    <dbReference type="NCBI Taxonomy" id="228599"/>
    <lineage>
        <taxon>Bacteria</taxon>
        <taxon>Bacillati</taxon>
        <taxon>Actinomycetota</taxon>
        <taxon>Actinomycetes</taxon>
        <taxon>Mycobacteriales</taxon>
        <taxon>Nocardiaceae</taxon>
        <taxon>Nocardia</taxon>
    </lineage>
</organism>
<accession>A0ABS0DM76</accession>
<dbReference type="EMBL" id="JADLQN010000010">
    <property type="protein sequence ID" value="MBF6358154.1"/>
    <property type="molecule type" value="Genomic_DNA"/>
</dbReference>
<evidence type="ECO:0000313" key="1">
    <source>
        <dbReference type="EMBL" id="MBF6358154.1"/>
    </source>
</evidence>
<gene>
    <name evidence="1" type="ORF">IU449_27025</name>
</gene>
<dbReference type="Proteomes" id="UP000707731">
    <property type="component" value="Unassembled WGS sequence"/>
</dbReference>